<keyword evidence="3" id="KW-1185">Reference proteome</keyword>
<evidence type="ECO:0000256" key="1">
    <source>
        <dbReference type="SAM" id="MobiDB-lite"/>
    </source>
</evidence>
<dbReference type="EMBL" id="MCGT01000013">
    <property type="protein sequence ID" value="ORX54443.1"/>
    <property type="molecule type" value="Genomic_DNA"/>
</dbReference>
<gene>
    <name evidence="2" type="ORF">DM01DRAFT_1286669</name>
</gene>
<accession>A0A1X2GI58</accession>
<feature type="compositionally biased region" description="Basic residues" evidence="1">
    <location>
        <begin position="179"/>
        <end position="190"/>
    </location>
</feature>
<reference evidence="2 3" key="1">
    <citation type="submission" date="2016-07" db="EMBL/GenBank/DDBJ databases">
        <title>Pervasive Adenine N6-methylation of Active Genes in Fungi.</title>
        <authorList>
            <consortium name="DOE Joint Genome Institute"/>
            <person name="Mondo S.J."/>
            <person name="Dannebaum R.O."/>
            <person name="Kuo R.C."/>
            <person name="Labutti K."/>
            <person name="Haridas S."/>
            <person name="Kuo A."/>
            <person name="Salamov A."/>
            <person name="Ahrendt S.R."/>
            <person name="Lipzen A."/>
            <person name="Sullivan W."/>
            <person name="Andreopoulos W.B."/>
            <person name="Clum A."/>
            <person name="Lindquist E."/>
            <person name="Daum C."/>
            <person name="Ramamoorthy G.K."/>
            <person name="Gryganskyi A."/>
            <person name="Culley D."/>
            <person name="Magnuson J.K."/>
            <person name="James T.Y."/>
            <person name="O'Malley M.A."/>
            <person name="Stajich J.E."/>
            <person name="Spatafora J.W."/>
            <person name="Visel A."/>
            <person name="Grigoriev I.V."/>
        </authorList>
    </citation>
    <scope>NUCLEOTIDE SEQUENCE [LARGE SCALE GENOMIC DNA]</scope>
    <source>
        <strain evidence="2 3">NRRL 3301</strain>
    </source>
</reference>
<evidence type="ECO:0000313" key="3">
    <source>
        <dbReference type="Proteomes" id="UP000242146"/>
    </source>
</evidence>
<dbReference type="AlphaFoldDB" id="A0A1X2GI58"/>
<evidence type="ECO:0000313" key="2">
    <source>
        <dbReference type="EMBL" id="ORX54443.1"/>
    </source>
</evidence>
<comment type="caution">
    <text evidence="2">The sequence shown here is derived from an EMBL/GenBank/DDBJ whole genome shotgun (WGS) entry which is preliminary data.</text>
</comment>
<dbReference type="Proteomes" id="UP000242146">
    <property type="component" value="Unassembled WGS sequence"/>
</dbReference>
<dbReference type="OrthoDB" id="2289518at2759"/>
<proteinExistence type="predicted"/>
<protein>
    <submittedName>
        <fullName evidence="2">Uncharacterized protein</fullName>
    </submittedName>
</protein>
<sequence length="201" mass="22254">MTDGFATSFTFKKPKGPAPAPFFTAEDLALADLQECRIWGVDPGVNEVFVAVDGSCPDIFGSQGAAANTQASHEIRKMSSSEYYHKAGFNRTNERIRVATEAAGIDKITSAIPSPATMNPDKLASYMKAVMASKKDLTTFYGNLLPKLRFLNYRGRQKTDDEMVNILLSGGAKYNSPSQKKKKKKNRKQSTQHTEFLVIRY</sequence>
<name>A0A1X2GI58_9FUNG</name>
<feature type="region of interest" description="Disordered" evidence="1">
    <location>
        <begin position="174"/>
        <end position="193"/>
    </location>
</feature>
<organism evidence="2 3">
    <name type="scientific">Hesseltinella vesiculosa</name>
    <dbReference type="NCBI Taxonomy" id="101127"/>
    <lineage>
        <taxon>Eukaryota</taxon>
        <taxon>Fungi</taxon>
        <taxon>Fungi incertae sedis</taxon>
        <taxon>Mucoromycota</taxon>
        <taxon>Mucoromycotina</taxon>
        <taxon>Mucoromycetes</taxon>
        <taxon>Mucorales</taxon>
        <taxon>Cunninghamellaceae</taxon>
        <taxon>Hesseltinella</taxon>
    </lineage>
</organism>
<dbReference type="STRING" id="101127.A0A1X2GI58"/>